<evidence type="ECO:0000256" key="1">
    <source>
        <dbReference type="ARBA" id="ARBA00006817"/>
    </source>
</evidence>
<comment type="caution">
    <text evidence="3">The sequence shown here is derived from an EMBL/GenBank/DDBJ whole genome shotgun (WGS) entry which is preliminary data.</text>
</comment>
<keyword evidence="4" id="KW-1185">Reference proteome</keyword>
<dbReference type="InterPro" id="IPR013538">
    <property type="entry name" value="ASHA1/2-like_C"/>
</dbReference>
<dbReference type="Gene3D" id="3.30.530.20">
    <property type="match status" value="1"/>
</dbReference>
<dbReference type="RefSeq" id="WP_230528175.1">
    <property type="nucleotide sequence ID" value="NZ_JAJGAK010000004.1"/>
</dbReference>
<proteinExistence type="inferred from homology"/>
<name>A0ABS8JL95_9GAMM</name>
<dbReference type="EMBL" id="JAJGAK010000004">
    <property type="protein sequence ID" value="MCC8364383.1"/>
    <property type="molecule type" value="Genomic_DNA"/>
</dbReference>
<evidence type="ECO:0000313" key="4">
    <source>
        <dbReference type="Proteomes" id="UP001165293"/>
    </source>
</evidence>
<protein>
    <submittedName>
        <fullName evidence="3">SRPBCC family protein</fullName>
    </submittedName>
</protein>
<reference evidence="3" key="1">
    <citation type="submission" date="2021-10" db="EMBL/GenBank/DDBJ databases">
        <authorList>
            <person name="Lyu M."/>
            <person name="Wang X."/>
            <person name="Meng X."/>
            <person name="Xu K."/>
        </authorList>
    </citation>
    <scope>NUCLEOTIDE SEQUENCE</scope>
    <source>
        <strain evidence="3">A6</strain>
    </source>
</reference>
<gene>
    <name evidence="3" type="ORF">LK996_15020</name>
</gene>
<dbReference type="Proteomes" id="UP001165293">
    <property type="component" value="Unassembled WGS sequence"/>
</dbReference>
<accession>A0ABS8JL95</accession>
<comment type="similarity">
    <text evidence="1">Belongs to the AHA1 family.</text>
</comment>
<sequence length="187" mass="21016">MNATIAVATGDYAQPLSADTVRIERTLPGPIERVWAYLVDPALRALWLATGDIEPRVGGRVEHVWHNNALTDNDDPAPQKYAHIAEEARMQGRVTVFDPPRTLAYTWGEVEAESSEVRYELTAQGDDVRLVLTHRRLASRVVMLSVAAGWHTHLDILVARLEGSTPEGFWRRHTRLESEYDKRLPGA</sequence>
<evidence type="ECO:0000259" key="2">
    <source>
        <dbReference type="Pfam" id="PF08327"/>
    </source>
</evidence>
<organism evidence="3 4">
    <name type="scientific">Noviluteimonas lactosilytica</name>
    <dbReference type="NCBI Taxonomy" id="2888523"/>
    <lineage>
        <taxon>Bacteria</taxon>
        <taxon>Pseudomonadati</taxon>
        <taxon>Pseudomonadota</taxon>
        <taxon>Gammaproteobacteria</taxon>
        <taxon>Lysobacterales</taxon>
        <taxon>Lysobacteraceae</taxon>
        <taxon>Noviluteimonas</taxon>
    </lineage>
</organism>
<evidence type="ECO:0000313" key="3">
    <source>
        <dbReference type="EMBL" id="MCC8364383.1"/>
    </source>
</evidence>
<dbReference type="SUPFAM" id="SSF55961">
    <property type="entry name" value="Bet v1-like"/>
    <property type="match status" value="1"/>
</dbReference>
<dbReference type="Pfam" id="PF08327">
    <property type="entry name" value="AHSA1"/>
    <property type="match status" value="1"/>
</dbReference>
<feature type="domain" description="Activator of Hsp90 ATPase homologue 1/2-like C-terminal" evidence="2">
    <location>
        <begin position="30"/>
        <end position="162"/>
    </location>
</feature>
<dbReference type="InterPro" id="IPR023393">
    <property type="entry name" value="START-like_dom_sf"/>
</dbReference>
<dbReference type="CDD" id="cd08899">
    <property type="entry name" value="SRPBCC_CalC_Aha1-like_6"/>
    <property type="match status" value="1"/>
</dbReference>